<evidence type="ECO:0000313" key="1">
    <source>
        <dbReference type="EMBL" id="KAG7403394.1"/>
    </source>
</evidence>
<organism evidence="1 2">
    <name type="scientific">Fusarium oxysporum f. sp. rapae</name>
    <dbReference type="NCBI Taxonomy" id="485398"/>
    <lineage>
        <taxon>Eukaryota</taxon>
        <taxon>Fungi</taxon>
        <taxon>Dikarya</taxon>
        <taxon>Ascomycota</taxon>
        <taxon>Pezizomycotina</taxon>
        <taxon>Sordariomycetes</taxon>
        <taxon>Hypocreomycetidae</taxon>
        <taxon>Hypocreales</taxon>
        <taxon>Nectriaceae</taxon>
        <taxon>Fusarium</taxon>
        <taxon>Fusarium oxysporum species complex</taxon>
    </lineage>
</organism>
<evidence type="ECO:0000313" key="2">
    <source>
        <dbReference type="Proteomes" id="UP000694050"/>
    </source>
</evidence>
<dbReference type="EMBL" id="JAELUQ010000015">
    <property type="protein sequence ID" value="KAG7403394.1"/>
    <property type="molecule type" value="Genomic_DNA"/>
</dbReference>
<comment type="caution">
    <text evidence="1">The sequence shown here is derived from an EMBL/GenBank/DDBJ whole genome shotgun (WGS) entry which is preliminary data.</text>
</comment>
<dbReference type="Proteomes" id="UP000694050">
    <property type="component" value="Unassembled WGS sequence"/>
</dbReference>
<protein>
    <recommendedName>
        <fullName evidence="3">F-box domain-containing protein</fullName>
    </recommendedName>
</protein>
<name>A0A8J5NFZ1_FUSOX</name>
<evidence type="ECO:0008006" key="3">
    <source>
        <dbReference type="Google" id="ProtNLM"/>
    </source>
</evidence>
<dbReference type="AlphaFoldDB" id="A0A8J5NFZ1"/>
<proteinExistence type="predicted"/>
<gene>
    <name evidence="1" type="ORF">Forpe1208_v016483</name>
</gene>
<sequence length="416" mass="47548">MSGIPDIAFLMCLPGADQAARTSQRWTILAPLREQQLQLENIRDYGFHGPRKFCVSNDSFDAFNRLYEPSNNLQNLGLARLNKVLSKCKSPSARSSIEKLPSELMRMIHLLLGPADLVALGLCSQSLWMEAVSSIDHIHRSWANERSWAGTPIILTGTYLTRLPQAIYDVCPESEPDAPEEPVAPVQGIVGMPRPRSWNWDAISKYDTPLVLDYDLHRREFLSQMPLSGIPDSIGEDLKYCLDRPGLDGIDQWYLRNFNTKEYVRMELVRDLTMSKEATVSLVGNRWLTLDILLVWLISWSVGTHEKPYATLQGKPSKWVKEIFTNQLHLSDDGAEQCTMPFENILIGKWAGHSFDVVDQLTEEMKVGWTDITGEIEALSQHWFAAMYADADDFVELRYRKYWDRFAEDQMNKAED</sequence>
<accession>A0A8J5NFZ1</accession>
<reference evidence="1" key="1">
    <citation type="submission" date="2021-04" db="EMBL/GenBank/DDBJ databases">
        <title>First draft genome resource for Brassicaceae pathogens Fusarium oxysporum f. sp. raphani and Fusarium oxysporum f. sp. rapae.</title>
        <authorList>
            <person name="Asai S."/>
        </authorList>
    </citation>
    <scope>NUCLEOTIDE SEQUENCE</scope>
    <source>
        <strain evidence="1">Tf1208</strain>
    </source>
</reference>